<gene>
    <name evidence="2" type="ORF">F5891DRAFT_737569</name>
</gene>
<feature type="chain" id="PRO_5041965715" evidence="1">
    <location>
        <begin position="23"/>
        <end position="92"/>
    </location>
</feature>
<evidence type="ECO:0000313" key="3">
    <source>
        <dbReference type="Proteomes" id="UP001195769"/>
    </source>
</evidence>
<dbReference type="EMBL" id="JABBWK010000085">
    <property type="protein sequence ID" value="KAG1894079.1"/>
    <property type="molecule type" value="Genomic_DNA"/>
</dbReference>
<dbReference type="GeneID" id="64667327"/>
<keyword evidence="1" id="KW-0732">Signal</keyword>
<proteinExistence type="predicted"/>
<dbReference type="AlphaFoldDB" id="A0AAD4DWB3"/>
<evidence type="ECO:0000256" key="1">
    <source>
        <dbReference type="SAM" id="SignalP"/>
    </source>
</evidence>
<keyword evidence="3" id="KW-1185">Reference proteome</keyword>
<accession>A0AAD4DWB3</accession>
<organism evidence="2 3">
    <name type="scientific">Suillus fuscotomentosus</name>
    <dbReference type="NCBI Taxonomy" id="1912939"/>
    <lineage>
        <taxon>Eukaryota</taxon>
        <taxon>Fungi</taxon>
        <taxon>Dikarya</taxon>
        <taxon>Basidiomycota</taxon>
        <taxon>Agaricomycotina</taxon>
        <taxon>Agaricomycetes</taxon>
        <taxon>Agaricomycetidae</taxon>
        <taxon>Boletales</taxon>
        <taxon>Suillineae</taxon>
        <taxon>Suillaceae</taxon>
        <taxon>Suillus</taxon>
    </lineage>
</organism>
<evidence type="ECO:0000313" key="2">
    <source>
        <dbReference type="EMBL" id="KAG1894079.1"/>
    </source>
</evidence>
<dbReference type="Proteomes" id="UP001195769">
    <property type="component" value="Unassembled WGS sequence"/>
</dbReference>
<name>A0AAD4DWB3_9AGAM</name>
<feature type="signal peptide" evidence="1">
    <location>
        <begin position="1"/>
        <end position="22"/>
    </location>
</feature>
<sequence>MASTLYIFMLLILHVPRTSVHALQPRRRLLRQSWNLSYEYAAHSRNIYPHLEGFRHILSTNLNIINTWNQPDDKADRPTLFLLTAPMQAGSV</sequence>
<dbReference type="RefSeq" id="XP_041219655.1">
    <property type="nucleotide sequence ID" value="XM_041373029.1"/>
</dbReference>
<comment type="caution">
    <text evidence="2">The sequence shown here is derived from an EMBL/GenBank/DDBJ whole genome shotgun (WGS) entry which is preliminary data.</text>
</comment>
<reference evidence="2" key="1">
    <citation type="journal article" date="2020" name="New Phytol.">
        <title>Comparative genomics reveals dynamic genome evolution in host specialist ectomycorrhizal fungi.</title>
        <authorList>
            <person name="Lofgren L.A."/>
            <person name="Nguyen N.H."/>
            <person name="Vilgalys R."/>
            <person name="Ruytinx J."/>
            <person name="Liao H.L."/>
            <person name="Branco S."/>
            <person name="Kuo A."/>
            <person name="LaButti K."/>
            <person name="Lipzen A."/>
            <person name="Andreopoulos W."/>
            <person name="Pangilinan J."/>
            <person name="Riley R."/>
            <person name="Hundley H."/>
            <person name="Na H."/>
            <person name="Barry K."/>
            <person name="Grigoriev I.V."/>
            <person name="Stajich J.E."/>
            <person name="Kennedy P.G."/>
        </authorList>
    </citation>
    <scope>NUCLEOTIDE SEQUENCE</scope>
    <source>
        <strain evidence="2">FC203</strain>
    </source>
</reference>
<protein>
    <submittedName>
        <fullName evidence="2">Uncharacterized protein</fullName>
    </submittedName>
</protein>